<proteinExistence type="inferred from homology"/>
<evidence type="ECO:0000313" key="8">
    <source>
        <dbReference type="Proteomes" id="UP000253507"/>
    </source>
</evidence>
<evidence type="ECO:0000256" key="1">
    <source>
        <dbReference type="ARBA" id="ARBA00022801"/>
    </source>
</evidence>
<dbReference type="OrthoDB" id="9760892at2"/>
<keyword evidence="2 3" id="KW-0326">Glycosidase</keyword>
<dbReference type="Pfam" id="PF02838">
    <property type="entry name" value="Glyco_hydro_20b"/>
    <property type="match status" value="1"/>
</dbReference>
<feature type="compositionally biased region" description="Gly residues" evidence="4">
    <location>
        <begin position="32"/>
        <end position="46"/>
    </location>
</feature>
<dbReference type="EMBL" id="QOIM01000025">
    <property type="protein sequence ID" value="RCG22335.1"/>
    <property type="molecule type" value="Genomic_DNA"/>
</dbReference>
<dbReference type="GO" id="GO:1901135">
    <property type="term" value="P:carbohydrate derivative metabolic process"/>
    <property type="evidence" value="ECO:0007669"/>
    <property type="project" value="UniProtKB-ARBA"/>
</dbReference>
<dbReference type="GO" id="GO:0005975">
    <property type="term" value="P:carbohydrate metabolic process"/>
    <property type="evidence" value="ECO:0007669"/>
    <property type="project" value="UniProtKB-ARBA"/>
</dbReference>
<organism evidence="7 8">
    <name type="scientific">Streptomyces reniochalinae</name>
    <dbReference type="NCBI Taxonomy" id="2250578"/>
    <lineage>
        <taxon>Bacteria</taxon>
        <taxon>Bacillati</taxon>
        <taxon>Actinomycetota</taxon>
        <taxon>Actinomycetes</taxon>
        <taxon>Kitasatosporales</taxon>
        <taxon>Streptomycetaceae</taxon>
        <taxon>Streptomyces</taxon>
    </lineage>
</organism>
<dbReference type="GO" id="GO:0015929">
    <property type="term" value="F:hexosaminidase activity"/>
    <property type="evidence" value="ECO:0007669"/>
    <property type="project" value="UniProtKB-ARBA"/>
</dbReference>
<evidence type="ECO:0000256" key="2">
    <source>
        <dbReference type="ARBA" id="ARBA00023295"/>
    </source>
</evidence>
<feature type="active site" description="Proton donor" evidence="3">
    <location>
        <position position="316"/>
    </location>
</feature>
<evidence type="ECO:0000256" key="3">
    <source>
        <dbReference type="PROSITE-ProRule" id="PRU01353"/>
    </source>
</evidence>
<keyword evidence="8" id="KW-1185">Reference proteome</keyword>
<dbReference type="PANTHER" id="PTHR13170:SF16">
    <property type="entry name" value="PROTEIN O-GLCNACASE"/>
    <property type="match status" value="1"/>
</dbReference>
<feature type="region of interest" description="Disordered" evidence="4">
    <location>
        <begin position="29"/>
        <end position="69"/>
    </location>
</feature>
<dbReference type="AlphaFoldDB" id="A0A367EXN3"/>
<name>A0A367EXN3_9ACTN</name>
<evidence type="ECO:0000313" key="7">
    <source>
        <dbReference type="EMBL" id="RCG22335.1"/>
    </source>
</evidence>
<feature type="domain" description="GH84" evidence="6">
    <location>
        <begin position="201"/>
        <end position="484"/>
    </location>
</feature>
<evidence type="ECO:0000259" key="6">
    <source>
        <dbReference type="PROSITE" id="PS52009"/>
    </source>
</evidence>
<keyword evidence="1 3" id="KW-0378">Hydrolase</keyword>
<dbReference type="SUPFAM" id="SSF140657">
    <property type="entry name" value="Hyaluronidase post-catalytic domain-like"/>
    <property type="match status" value="1"/>
</dbReference>
<dbReference type="PANTHER" id="PTHR13170">
    <property type="entry name" value="O-GLCNACASE"/>
    <property type="match status" value="1"/>
</dbReference>
<dbReference type="Gene3D" id="3.20.20.80">
    <property type="entry name" value="Glycosidases"/>
    <property type="match status" value="1"/>
</dbReference>
<dbReference type="SUPFAM" id="SSF51445">
    <property type="entry name" value="(Trans)glycosidases"/>
    <property type="match status" value="1"/>
</dbReference>
<feature type="chain" id="PRO_5016629031" description="GH84 domain-containing protein" evidence="5">
    <location>
        <begin position="30"/>
        <end position="666"/>
    </location>
</feature>
<protein>
    <recommendedName>
        <fullName evidence="6">GH84 domain-containing protein</fullName>
    </recommendedName>
</protein>
<sequence length="666" mass="71547">MSAADGVRIKVLALGLALLAAGVPAVASAAGGSDGGSGGGGAGRTGGADAALPTVSPTPQHAERAGGDVRVPRTAEIVVGEDTDAAARRLLTDVLKAGGVRSPEVRDKPSGRARLTVLLGEATRDDIAEALRGTAAPDHAEGYALRVSRAGKRHDGGTVALGGTDAAGQFYAVQTLRQLITERHGPRRIAGAAISDHPSMPLRGTIEGFYGPPWTQAERLDHVRFLGDTKANTYVYAPKDDPYHREKWREPYPQDKLAELGELVEAARAHHVRFTFAVSPGTSICYSDPDDVKALEAKLQSLYDLGVRDFSVPLDDINYTKWNCDGDQDTYGAPGRAPAAEAQAGLLNAVQRGFLAEHEGTRPLQTVPTEYGDLTETAYKKTLREKLDADVEVMWTGTDVVPPEITDEQAQKASELFGRKVFVWDNYPVNDFEQTKGRLLLAPYDKRDAGLSEHTSGLVSNPMNQAGASKLAVFTMSDFSWNDRGYDRDRSGAQAAAYLAGGDARSAAAVRTFVDLNHMAPTFGEEPWQPQSPKLAARLDGFWERYADDPAAAVRGLRPVADDIRRAPARIRDGVQDRFFLHDAGRWLDATELWGEAMGQGLRVLTALRNGDDEAAEAARAAMDEAAEKASALTVDPDEHHQVGPVRIGDPYLADFLAGVRDQQDG</sequence>
<gene>
    <name evidence="7" type="ORF">DQ392_07640</name>
</gene>
<evidence type="ECO:0000256" key="5">
    <source>
        <dbReference type="SAM" id="SignalP"/>
    </source>
</evidence>
<feature type="signal peptide" evidence="5">
    <location>
        <begin position="1"/>
        <end position="29"/>
    </location>
</feature>
<dbReference type="SUPFAM" id="SSF55545">
    <property type="entry name" value="beta-N-acetylhexosaminidase-like domain"/>
    <property type="match status" value="1"/>
</dbReference>
<dbReference type="Proteomes" id="UP000253507">
    <property type="component" value="Unassembled WGS sequence"/>
</dbReference>
<comment type="caution">
    <text evidence="7">The sequence shown here is derived from an EMBL/GenBank/DDBJ whole genome shotgun (WGS) entry which is preliminary data.</text>
</comment>
<dbReference type="Pfam" id="PF07555">
    <property type="entry name" value="NAGidase"/>
    <property type="match status" value="1"/>
</dbReference>
<dbReference type="PROSITE" id="PS52009">
    <property type="entry name" value="GH84"/>
    <property type="match status" value="1"/>
</dbReference>
<keyword evidence="5" id="KW-0732">Signal</keyword>
<dbReference type="InterPro" id="IPR011496">
    <property type="entry name" value="O-GlcNAcase_cat"/>
</dbReference>
<accession>A0A367EXN3</accession>
<dbReference type="Gene3D" id="1.20.58.460">
    <property type="entry name" value="Hyaluronidase post-catalytic domain-like"/>
    <property type="match status" value="1"/>
</dbReference>
<evidence type="ECO:0000256" key="4">
    <source>
        <dbReference type="SAM" id="MobiDB-lite"/>
    </source>
</evidence>
<dbReference type="Gene3D" id="3.30.379.10">
    <property type="entry name" value="Chitobiase/beta-hexosaminidase domain 2-like"/>
    <property type="match status" value="1"/>
</dbReference>
<dbReference type="InterPro" id="IPR029018">
    <property type="entry name" value="Hex-like_dom2"/>
</dbReference>
<comment type="similarity">
    <text evidence="3">Belongs to the glycosyl hydrolase 84 family.</text>
</comment>
<dbReference type="InterPro" id="IPR051822">
    <property type="entry name" value="Glycosyl_Hydrolase_84"/>
</dbReference>
<reference evidence="7 8" key="1">
    <citation type="submission" date="2018-06" db="EMBL/GenBank/DDBJ databases">
        <title>Streptomyces reniochalinae sp. nov. and Streptomyces diacarnus sp. nov. from marine sponges.</title>
        <authorList>
            <person name="Li L."/>
        </authorList>
    </citation>
    <scope>NUCLEOTIDE SEQUENCE [LARGE SCALE GENOMIC DNA]</scope>
    <source>
        <strain evidence="7 8">LHW50302</strain>
    </source>
</reference>
<dbReference type="RefSeq" id="WP_114014727.1">
    <property type="nucleotide sequence ID" value="NZ_QOIM01000025.1"/>
</dbReference>
<dbReference type="InterPro" id="IPR015882">
    <property type="entry name" value="HEX_bac_N"/>
</dbReference>
<dbReference type="InterPro" id="IPR017853">
    <property type="entry name" value="GH"/>
</dbReference>